<evidence type="ECO:0000256" key="1">
    <source>
        <dbReference type="SAM" id="MobiDB-lite"/>
    </source>
</evidence>
<feature type="compositionally biased region" description="Polar residues" evidence="1">
    <location>
        <begin position="40"/>
        <end position="51"/>
    </location>
</feature>
<evidence type="ECO:0000313" key="3">
    <source>
        <dbReference type="Proteomes" id="UP000053558"/>
    </source>
</evidence>
<reference evidence="3" key="1">
    <citation type="journal article" date="2012" name="Science">
        <title>The Paleozoic origin of enzymatic lignin decomposition reconstructed from 31 fungal genomes.</title>
        <authorList>
            <person name="Floudas D."/>
            <person name="Binder M."/>
            <person name="Riley R."/>
            <person name="Barry K."/>
            <person name="Blanchette R.A."/>
            <person name="Henrissat B."/>
            <person name="Martinez A.T."/>
            <person name="Otillar R."/>
            <person name="Spatafora J.W."/>
            <person name="Yadav J.S."/>
            <person name="Aerts A."/>
            <person name="Benoit I."/>
            <person name="Boyd A."/>
            <person name="Carlson A."/>
            <person name="Copeland A."/>
            <person name="Coutinho P.M."/>
            <person name="de Vries R.P."/>
            <person name="Ferreira P."/>
            <person name="Findley K."/>
            <person name="Foster B."/>
            <person name="Gaskell J."/>
            <person name="Glotzer D."/>
            <person name="Gorecki P."/>
            <person name="Heitman J."/>
            <person name="Hesse C."/>
            <person name="Hori C."/>
            <person name="Igarashi K."/>
            <person name="Jurgens J.A."/>
            <person name="Kallen N."/>
            <person name="Kersten P."/>
            <person name="Kohler A."/>
            <person name="Kuees U."/>
            <person name="Kumar T.K.A."/>
            <person name="Kuo A."/>
            <person name="LaButti K."/>
            <person name="Larrondo L.F."/>
            <person name="Lindquist E."/>
            <person name="Ling A."/>
            <person name="Lombard V."/>
            <person name="Lucas S."/>
            <person name="Lundell T."/>
            <person name="Martin R."/>
            <person name="McLaughlin D.J."/>
            <person name="Morgenstern I."/>
            <person name="Morin E."/>
            <person name="Murat C."/>
            <person name="Nagy L.G."/>
            <person name="Nolan M."/>
            <person name="Ohm R.A."/>
            <person name="Patyshakuliyeva A."/>
            <person name="Rokas A."/>
            <person name="Ruiz-Duenas F.J."/>
            <person name="Sabat G."/>
            <person name="Salamov A."/>
            <person name="Samejima M."/>
            <person name="Schmutz J."/>
            <person name="Slot J.C."/>
            <person name="St John F."/>
            <person name="Stenlid J."/>
            <person name="Sun H."/>
            <person name="Sun S."/>
            <person name="Syed K."/>
            <person name="Tsang A."/>
            <person name="Wiebenga A."/>
            <person name="Young D."/>
            <person name="Pisabarro A."/>
            <person name="Eastwood D.C."/>
            <person name="Martin F."/>
            <person name="Cullen D."/>
            <person name="Grigoriev I.V."/>
            <person name="Hibbett D.S."/>
        </authorList>
    </citation>
    <scope>NUCLEOTIDE SEQUENCE [LARGE SCALE GENOMIC DNA]</scope>
    <source>
        <strain evidence="3">RWD-64-598 SS2</strain>
    </source>
</reference>
<protein>
    <submittedName>
        <fullName evidence="2">Uncharacterized protein</fullName>
    </submittedName>
</protein>
<proteinExistence type="predicted"/>
<feature type="region of interest" description="Disordered" evidence="1">
    <location>
        <begin position="26"/>
        <end position="65"/>
    </location>
</feature>
<dbReference type="KEGG" id="cput:CONPUDRAFT_156974"/>
<evidence type="ECO:0000313" key="2">
    <source>
        <dbReference type="EMBL" id="EIW77790.1"/>
    </source>
</evidence>
<dbReference type="GeneID" id="19203680"/>
<accession>A0A5M3MFU3</accession>
<keyword evidence="3" id="KW-1185">Reference proteome</keyword>
<dbReference type="RefSeq" id="XP_007772134.1">
    <property type="nucleotide sequence ID" value="XM_007773944.1"/>
</dbReference>
<dbReference type="Proteomes" id="UP000053558">
    <property type="component" value="Unassembled WGS sequence"/>
</dbReference>
<dbReference type="AlphaFoldDB" id="A0A5M3MFU3"/>
<name>A0A5M3MFU3_CONPW</name>
<sequence>MLVGGNLTFEKSPLLYFYPSSRTTKGRAMRSKNGIRPGQQLASMPVPTSTCGAPDHATSPQSRRSLRQCYFQRTPTSTLSASLAAAT</sequence>
<gene>
    <name evidence="2" type="ORF">CONPUDRAFT_156974</name>
</gene>
<organism evidence="2 3">
    <name type="scientific">Coniophora puteana (strain RWD-64-598)</name>
    <name type="common">Brown rot fungus</name>
    <dbReference type="NCBI Taxonomy" id="741705"/>
    <lineage>
        <taxon>Eukaryota</taxon>
        <taxon>Fungi</taxon>
        <taxon>Dikarya</taxon>
        <taxon>Basidiomycota</taxon>
        <taxon>Agaricomycotina</taxon>
        <taxon>Agaricomycetes</taxon>
        <taxon>Agaricomycetidae</taxon>
        <taxon>Boletales</taxon>
        <taxon>Coniophorineae</taxon>
        <taxon>Coniophoraceae</taxon>
        <taxon>Coniophora</taxon>
    </lineage>
</organism>
<dbReference type="EMBL" id="JH711583">
    <property type="protein sequence ID" value="EIW77790.1"/>
    <property type="molecule type" value="Genomic_DNA"/>
</dbReference>
<comment type="caution">
    <text evidence="2">The sequence shown here is derived from an EMBL/GenBank/DDBJ whole genome shotgun (WGS) entry which is preliminary data.</text>
</comment>